<feature type="compositionally biased region" description="Basic and acidic residues" evidence="1">
    <location>
        <begin position="57"/>
        <end position="71"/>
    </location>
</feature>
<organism evidence="2 3">
    <name type="scientific">Virgisporangium aurantiacum</name>
    <dbReference type="NCBI Taxonomy" id="175570"/>
    <lineage>
        <taxon>Bacteria</taxon>
        <taxon>Bacillati</taxon>
        <taxon>Actinomycetota</taxon>
        <taxon>Actinomycetes</taxon>
        <taxon>Micromonosporales</taxon>
        <taxon>Micromonosporaceae</taxon>
        <taxon>Virgisporangium</taxon>
    </lineage>
</organism>
<keyword evidence="3" id="KW-1185">Reference proteome</keyword>
<evidence type="ECO:0000313" key="2">
    <source>
        <dbReference type="EMBL" id="GIJ53916.1"/>
    </source>
</evidence>
<name>A0A8J3Z2B6_9ACTN</name>
<feature type="compositionally biased region" description="Basic and acidic residues" evidence="1">
    <location>
        <begin position="36"/>
        <end position="48"/>
    </location>
</feature>
<feature type="region of interest" description="Disordered" evidence="1">
    <location>
        <begin position="1"/>
        <end position="78"/>
    </location>
</feature>
<accession>A0A8J3Z2B6</accession>
<sequence>MPSSKVSGSRATPRDWYRRDMSQATPDQTHPSPNAERVREALGWDRLPELTAEEREEFNAEQRRADEEARRFYANPAA</sequence>
<evidence type="ECO:0000313" key="3">
    <source>
        <dbReference type="Proteomes" id="UP000612585"/>
    </source>
</evidence>
<feature type="compositionally biased region" description="Polar residues" evidence="1">
    <location>
        <begin position="22"/>
        <end position="32"/>
    </location>
</feature>
<feature type="compositionally biased region" description="Polar residues" evidence="1">
    <location>
        <begin position="1"/>
        <end position="10"/>
    </location>
</feature>
<dbReference type="EMBL" id="BOPG01000009">
    <property type="protein sequence ID" value="GIJ53916.1"/>
    <property type="molecule type" value="Genomic_DNA"/>
</dbReference>
<comment type="caution">
    <text evidence="2">The sequence shown here is derived from an EMBL/GenBank/DDBJ whole genome shotgun (WGS) entry which is preliminary data.</text>
</comment>
<gene>
    <name evidence="2" type="ORF">Vau01_014320</name>
</gene>
<dbReference type="Proteomes" id="UP000612585">
    <property type="component" value="Unassembled WGS sequence"/>
</dbReference>
<evidence type="ECO:0000256" key="1">
    <source>
        <dbReference type="SAM" id="MobiDB-lite"/>
    </source>
</evidence>
<proteinExistence type="predicted"/>
<protein>
    <submittedName>
        <fullName evidence="2">Uncharacterized protein</fullName>
    </submittedName>
</protein>
<dbReference type="AlphaFoldDB" id="A0A8J3Z2B6"/>
<reference evidence="2" key="1">
    <citation type="submission" date="2021-01" db="EMBL/GenBank/DDBJ databases">
        <title>Whole genome shotgun sequence of Virgisporangium aurantiacum NBRC 16421.</title>
        <authorList>
            <person name="Komaki H."/>
            <person name="Tamura T."/>
        </authorList>
    </citation>
    <scope>NUCLEOTIDE SEQUENCE</scope>
    <source>
        <strain evidence="2">NBRC 16421</strain>
    </source>
</reference>
<feature type="compositionally biased region" description="Basic and acidic residues" evidence="1">
    <location>
        <begin position="12"/>
        <end position="21"/>
    </location>
</feature>